<keyword evidence="1" id="KW-0732">Signal</keyword>
<keyword evidence="4" id="KW-0430">Lectin</keyword>
<protein>
    <submittedName>
        <fullName evidence="4">Concanavalin A-like lectin/glucanases superfamily protein</fullName>
    </submittedName>
</protein>
<dbReference type="SUPFAM" id="SSF49899">
    <property type="entry name" value="Concanavalin A-like lectins/glucanases"/>
    <property type="match status" value="1"/>
</dbReference>
<evidence type="ECO:0000313" key="5">
    <source>
        <dbReference type="Proteomes" id="UP000182961"/>
    </source>
</evidence>
<dbReference type="Pfam" id="PF13385">
    <property type="entry name" value="Laminin_G_3"/>
    <property type="match status" value="1"/>
</dbReference>
<dbReference type="SMART" id="SM00560">
    <property type="entry name" value="LamGL"/>
    <property type="match status" value="1"/>
</dbReference>
<gene>
    <name evidence="4" type="ORF">SAMN05444143_104179</name>
</gene>
<dbReference type="GO" id="GO:0005975">
    <property type="term" value="P:carbohydrate metabolic process"/>
    <property type="evidence" value="ECO:0007669"/>
    <property type="project" value="UniProtKB-ARBA"/>
</dbReference>
<dbReference type="NCBIfam" id="NF033708">
    <property type="entry name" value="T9SS_Cterm_ChiA"/>
    <property type="match status" value="1"/>
</dbReference>
<dbReference type="GO" id="GO:0030246">
    <property type="term" value="F:carbohydrate binding"/>
    <property type="evidence" value="ECO:0007669"/>
    <property type="project" value="UniProtKB-KW"/>
</dbReference>
<reference evidence="5" key="1">
    <citation type="submission" date="2016-10" db="EMBL/GenBank/DDBJ databases">
        <authorList>
            <person name="Varghese N."/>
            <person name="Submissions S."/>
        </authorList>
    </citation>
    <scope>NUCLEOTIDE SEQUENCE [LARGE SCALE GENOMIC DNA]</scope>
    <source>
        <strain evidence="5">DSM 4002</strain>
    </source>
</reference>
<keyword evidence="2" id="KW-1015">Disulfide bond</keyword>
<accession>A0A1I4V982</accession>
<proteinExistence type="predicted"/>
<evidence type="ECO:0000313" key="4">
    <source>
        <dbReference type="EMBL" id="SFM97560.1"/>
    </source>
</evidence>
<dbReference type="eggNOG" id="COG2911">
    <property type="taxonomic scope" value="Bacteria"/>
</dbReference>
<dbReference type="InterPro" id="IPR006558">
    <property type="entry name" value="LamG-like"/>
</dbReference>
<sequence>MKKILLFAVLLVVQLGFGQKTWDGGAGTSNWGDANNWSPNGVPSNADDITLISSNVVVVNINLAVCKSLNISGTLTIGNNDTNRRLTVSGNVIINGGGVLQTAGNGGNTLLIGGNLVNDGTFDMNVGNADAEVTFNGGTTQTISGAGATMDFNSITLTNAFPLVINRGITVDGDWINNGKSVSGSGLVTFTGNSIIGGPSVTAFPNLTITGTVLQGVNTTVSGNFTINSGTYRVNNATNYTLTIGGNYNQTGGVFDFNAGTSGTSNVYLAGNLTNSAGSGSISTVGVVKNGILTFNGSGIQILNMPTAGAAIWAKYVVNTGSTLKLASNFTLNRDDAATQSDWVGELTVNGTLDCATFQVSQSGGTTGVAKVNLNAGAILITANPSGIDGSVSSTNITRTFSTTANYNFNGSVAQTTSAGMPGTVNSLTLSNTSGVTLSKATTVTTAFSIASNAIANLGTFTHTAGSLFLGGFTTSSGSWGSTTSSATNKNNTYFAATTGIVNVGSSTCTLPTVYTMTGSGNLCAGSAGNLIGLSNSEIGVSYQLVRNSVNVGSVIAGTGSSISFGLQNSVGNYTVIATRNNTFCSFAMTGVVTIYIASLPPLPVGATIVDASCSAAIGSITLANQNHALELVKTSSQYISTASSFLSNLASFTLEGWIKYRTSDLNTSGFTSLFGQNDVLEFGFQGSQLHLYTLNGGNIYATPPVNLGDNTWHHIAAVGTGSQILIYVDGVVVGSGGNATSNYGSSADNVKIGAGVFNSSGDFFGGQIMKVGLYNTALSTTRIASLAYSPITYTGSESGLIAGYNFQQGSGTTLASLPAGKNGTLVNTPVWRDPYTYAWTKTGTPAYTASTRNITGLSSGEYNLYFDIGKGCSRSISYTIGTKSTTWNGISWTPSLPTIDYNLEFTGDYTSTGSLNGCSCTVTSGNVLIKDGHTLTITNAVNVTNSATTSLIFENNASLVQTNNVTNSGAIEYRRKSSPMKNFDFTYWSSPVANQNIVALSPNTLSDKYFRFDPVNGWIIYNKPVTDALPSTMIPGAGYIIRVPKPGSPAPDNWSGTTYEQPVTFKGVPNNGNYSFAVGADQYNLIGNPYPSAINATKFMQDNSSIIYGALYFWTHNTAINNNNYTANDYATYTLTGGTGTGLKAPSTGITGTVPNGFIAAGQSFLVGNVGAGSFQFTNAMRVSGNNTQFFKQANTKKTTAIEKNRVWLNLTNSQGAFKQLLVGYIAGATNDFDNLYDGPTFDGQPFVDFYSINQGKKLTIQGRALPFEATDEVPLGYRSTIAGPFEISIDARDGNLAQQEIWLEDKKTATVHDLTKGSYTFTTINGVENDRFVLKYTNKTLGTDENTSADKSLVISIKNKKITVTSSEETITQIQIFDLLGRKIYDKSKINAQEYLIEALPSSEQTLIVKTTLANGAISSKKIIL</sequence>
<dbReference type="Gene3D" id="2.60.120.200">
    <property type="match status" value="1"/>
</dbReference>
<dbReference type="eggNOG" id="COG3420">
    <property type="taxonomic scope" value="Bacteria"/>
</dbReference>
<dbReference type="InterPro" id="IPR013320">
    <property type="entry name" value="ConA-like_dom_sf"/>
</dbReference>
<dbReference type="Proteomes" id="UP000182961">
    <property type="component" value="Unassembled WGS sequence"/>
</dbReference>
<dbReference type="EMBL" id="FOUT01000004">
    <property type="protein sequence ID" value="SFM97560.1"/>
    <property type="molecule type" value="Genomic_DNA"/>
</dbReference>
<evidence type="ECO:0000256" key="1">
    <source>
        <dbReference type="ARBA" id="ARBA00022729"/>
    </source>
</evidence>
<keyword evidence="5" id="KW-1185">Reference proteome</keyword>
<feature type="domain" description="LamG-like jellyroll fold" evidence="3">
    <location>
        <begin position="651"/>
        <end position="782"/>
    </location>
</feature>
<dbReference type="GO" id="GO:0004553">
    <property type="term" value="F:hydrolase activity, hydrolyzing O-glycosyl compounds"/>
    <property type="evidence" value="ECO:0007669"/>
    <property type="project" value="UniProtKB-ARBA"/>
</dbReference>
<name>A0A1I4V982_9FLAO</name>
<organism evidence="4 5">
    <name type="scientific">Flavobacterium succinicans</name>
    <dbReference type="NCBI Taxonomy" id="29536"/>
    <lineage>
        <taxon>Bacteria</taxon>
        <taxon>Pseudomonadati</taxon>
        <taxon>Bacteroidota</taxon>
        <taxon>Flavobacteriia</taxon>
        <taxon>Flavobacteriales</taxon>
        <taxon>Flavobacteriaceae</taxon>
        <taxon>Flavobacterium</taxon>
    </lineage>
</organism>
<evidence type="ECO:0000256" key="2">
    <source>
        <dbReference type="ARBA" id="ARBA00023157"/>
    </source>
</evidence>
<dbReference type="RefSeq" id="WP_024979845.1">
    <property type="nucleotide sequence ID" value="NZ_CBCRUM010000003.1"/>
</dbReference>
<dbReference type="eggNOG" id="COG1345">
    <property type="taxonomic scope" value="Bacteria"/>
</dbReference>
<evidence type="ECO:0000259" key="3">
    <source>
        <dbReference type="SMART" id="SM00560"/>
    </source>
</evidence>